<dbReference type="AlphaFoldDB" id="A0A0V1N8S3"/>
<evidence type="ECO:0000313" key="2">
    <source>
        <dbReference type="Proteomes" id="UP000054843"/>
    </source>
</evidence>
<dbReference type="EMBL" id="JYDO01000002">
    <property type="protein sequence ID" value="KRZ80406.1"/>
    <property type="molecule type" value="Genomic_DNA"/>
</dbReference>
<sequence>MEEPGELYRVEFLATPLLIACAVEQFLVDKFVLYCTSNNVNFVAVLQTIVGRCDGQLSHDPMFSWNSELSLSITPSRSIRQILRCDN</sequence>
<accession>A0A0V1N8S3</accession>
<evidence type="ECO:0000313" key="1">
    <source>
        <dbReference type="EMBL" id="KRZ80406.1"/>
    </source>
</evidence>
<gene>
    <name evidence="1" type="ORF">T10_8593</name>
</gene>
<reference evidence="1 2" key="1">
    <citation type="submission" date="2015-01" db="EMBL/GenBank/DDBJ databases">
        <title>Evolution of Trichinella species and genotypes.</title>
        <authorList>
            <person name="Korhonen P.K."/>
            <person name="Edoardo P."/>
            <person name="Giuseppe L.R."/>
            <person name="Gasser R.B."/>
        </authorList>
    </citation>
    <scope>NUCLEOTIDE SEQUENCE [LARGE SCALE GENOMIC DNA]</scope>
    <source>
        <strain evidence="1">ISS1980</strain>
    </source>
</reference>
<organism evidence="1 2">
    <name type="scientific">Trichinella papuae</name>
    <dbReference type="NCBI Taxonomy" id="268474"/>
    <lineage>
        <taxon>Eukaryota</taxon>
        <taxon>Metazoa</taxon>
        <taxon>Ecdysozoa</taxon>
        <taxon>Nematoda</taxon>
        <taxon>Enoplea</taxon>
        <taxon>Dorylaimia</taxon>
        <taxon>Trichinellida</taxon>
        <taxon>Trichinellidae</taxon>
        <taxon>Trichinella</taxon>
    </lineage>
</organism>
<proteinExistence type="predicted"/>
<protein>
    <submittedName>
        <fullName evidence="1">Uncharacterized protein</fullName>
    </submittedName>
</protein>
<dbReference type="Proteomes" id="UP000054843">
    <property type="component" value="Unassembled WGS sequence"/>
</dbReference>
<keyword evidence="2" id="KW-1185">Reference proteome</keyword>
<comment type="caution">
    <text evidence="1">The sequence shown here is derived from an EMBL/GenBank/DDBJ whole genome shotgun (WGS) entry which is preliminary data.</text>
</comment>
<name>A0A0V1N8S3_9BILA</name>